<feature type="signal peptide" evidence="1">
    <location>
        <begin position="1"/>
        <end position="24"/>
    </location>
</feature>
<comment type="caution">
    <text evidence="2">The sequence shown here is derived from an EMBL/GenBank/DDBJ whole genome shotgun (WGS) entry which is preliminary data.</text>
</comment>
<keyword evidence="3" id="KW-1185">Reference proteome</keyword>
<sequence length="248" mass="26294">MKKHMSFVLVALFAIVFAACSKSADSPATPPQADNAAKVREYILKLGFHENQIVDHPTEFMVEGDISFPKNMKVPEGNIKTEQYYTGSKVTNVTNIRLRVDASLSGLSAEIDSAISQWNAISSCSVNWVLAPTGTYDVLMTNANLGNGICGAGTFPVNGVVGNLIRINAAYIAGNNFAQRARTITHELGHNISFRHTNWAAAGENPPGVDVPGVPGTDASSLMNAGQCGIGATVLSVKDIKAAQSLYP</sequence>
<organism evidence="2 3">
    <name type="scientific">Chitinophaga fulva</name>
    <dbReference type="NCBI Taxonomy" id="2728842"/>
    <lineage>
        <taxon>Bacteria</taxon>
        <taxon>Pseudomonadati</taxon>
        <taxon>Bacteroidota</taxon>
        <taxon>Chitinophagia</taxon>
        <taxon>Chitinophagales</taxon>
        <taxon>Chitinophagaceae</taxon>
        <taxon>Chitinophaga</taxon>
    </lineage>
</organism>
<dbReference type="InterPro" id="IPR024079">
    <property type="entry name" value="MetalloPept_cat_dom_sf"/>
</dbReference>
<dbReference type="RefSeq" id="WP_169226774.1">
    <property type="nucleotide sequence ID" value="NZ_JABBGC010000002.1"/>
</dbReference>
<dbReference type="Pfam" id="PF12388">
    <property type="entry name" value="Peptidase_M57"/>
    <property type="match status" value="1"/>
</dbReference>
<dbReference type="Gene3D" id="3.40.390.10">
    <property type="entry name" value="Collagenase (Catalytic Domain)"/>
    <property type="match status" value="1"/>
</dbReference>
<keyword evidence="1" id="KW-0732">Signal</keyword>
<dbReference type="EMBL" id="JABBGC010000002">
    <property type="protein sequence ID" value="NML39714.1"/>
    <property type="molecule type" value="Genomic_DNA"/>
</dbReference>
<gene>
    <name evidence="2" type="ORF">HHL17_21120</name>
</gene>
<protein>
    <recommendedName>
        <fullName evidence="4">Dual-action HEIGH metallo-peptidase</fullName>
    </recommendedName>
</protein>
<feature type="chain" id="PRO_5032992218" description="Dual-action HEIGH metallo-peptidase" evidence="1">
    <location>
        <begin position="25"/>
        <end position="248"/>
    </location>
</feature>
<dbReference type="AlphaFoldDB" id="A0A848GMT0"/>
<evidence type="ECO:0000313" key="2">
    <source>
        <dbReference type="EMBL" id="NML39714.1"/>
    </source>
</evidence>
<reference evidence="2 3" key="1">
    <citation type="submission" date="2020-04" db="EMBL/GenBank/DDBJ databases">
        <title>Chitinophaga sp. G-6-1-13 sp. nov., isolated from soil.</title>
        <authorList>
            <person name="Dahal R.H."/>
            <person name="Chaudhary D.K."/>
        </authorList>
    </citation>
    <scope>NUCLEOTIDE SEQUENCE [LARGE SCALE GENOMIC DNA]</scope>
    <source>
        <strain evidence="2 3">G-6-1-13</strain>
    </source>
</reference>
<dbReference type="PROSITE" id="PS51257">
    <property type="entry name" value="PROKAR_LIPOPROTEIN"/>
    <property type="match status" value="1"/>
</dbReference>
<dbReference type="Proteomes" id="UP000583266">
    <property type="component" value="Unassembled WGS sequence"/>
</dbReference>
<dbReference type="SUPFAM" id="SSF55486">
    <property type="entry name" value="Metalloproteases ('zincins'), catalytic domain"/>
    <property type="match status" value="1"/>
</dbReference>
<evidence type="ECO:0008006" key="4">
    <source>
        <dbReference type="Google" id="ProtNLM"/>
    </source>
</evidence>
<name>A0A848GMT0_9BACT</name>
<proteinExistence type="predicted"/>
<dbReference type="InterPro" id="IPR024653">
    <property type="entry name" value="Peptidase_M10/M27/M57"/>
</dbReference>
<evidence type="ECO:0000256" key="1">
    <source>
        <dbReference type="SAM" id="SignalP"/>
    </source>
</evidence>
<accession>A0A848GMT0</accession>
<dbReference type="GO" id="GO:0008237">
    <property type="term" value="F:metallopeptidase activity"/>
    <property type="evidence" value="ECO:0007669"/>
    <property type="project" value="InterPro"/>
</dbReference>
<evidence type="ECO:0000313" key="3">
    <source>
        <dbReference type="Proteomes" id="UP000583266"/>
    </source>
</evidence>